<dbReference type="PROSITE" id="PS50003">
    <property type="entry name" value="PH_DOMAIN"/>
    <property type="match status" value="1"/>
</dbReference>
<proteinExistence type="predicted"/>
<accession>A0A1V9ZMF3</accession>
<reference evidence="3 4" key="1">
    <citation type="journal article" date="2014" name="Genome Biol. Evol.">
        <title>The secreted proteins of Achlya hypogyna and Thraustotheca clavata identify the ancestral oomycete secretome and reveal gene acquisitions by horizontal gene transfer.</title>
        <authorList>
            <person name="Misner I."/>
            <person name="Blouin N."/>
            <person name="Leonard G."/>
            <person name="Richards T.A."/>
            <person name="Lane C.E."/>
        </authorList>
    </citation>
    <scope>NUCLEOTIDE SEQUENCE [LARGE SCALE GENOMIC DNA]</scope>
    <source>
        <strain evidence="3 4">ATCC 34112</strain>
    </source>
</reference>
<sequence>MSDRSTFSGWLRIKRATGFMNVWKQRFFVLKNTTLYEYQSEATFSGGHKATRRVTSVQLVPSLPLTFLVSSSSGKKQSFYLSAFDSASFKHWNEAFNESCVPIVLDDEPRPSGRTTSNVESITSSSTTMPVMCGDHIHHLRASSKVYKPILDEKLPSLPQKNEP</sequence>
<feature type="region of interest" description="Disordered" evidence="1">
    <location>
        <begin position="107"/>
        <end position="126"/>
    </location>
</feature>
<evidence type="ECO:0000313" key="3">
    <source>
        <dbReference type="EMBL" id="OQR99168.1"/>
    </source>
</evidence>
<dbReference type="EMBL" id="JNBS01001825">
    <property type="protein sequence ID" value="OQR99168.1"/>
    <property type="molecule type" value="Genomic_DNA"/>
</dbReference>
<protein>
    <recommendedName>
        <fullName evidence="2">PH domain-containing protein</fullName>
    </recommendedName>
</protein>
<dbReference type="AlphaFoldDB" id="A0A1V9ZMF3"/>
<dbReference type="Proteomes" id="UP000243217">
    <property type="component" value="Unassembled WGS sequence"/>
</dbReference>
<dbReference type="SMART" id="SM00233">
    <property type="entry name" value="PH"/>
    <property type="match status" value="1"/>
</dbReference>
<comment type="caution">
    <text evidence="3">The sequence shown here is derived from an EMBL/GenBank/DDBJ whole genome shotgun (WGS) entry which is preliminary data.</text>
</comment>
<keyword evidence="4" id="KW-1185">Reference proteome</keyword>
<evidence type="ECO:0000313" key="4">
    <source>
        <dbReference type="Proteomes" id="UP000243217"/>
    </source>
</evidence>
<feature type="compositionally biased region" description="Polar residues" evidence="1">
    <location>
        <begin position="113"/>
        <end position="126"/>
    </location>
</feature>
<organism evidence="3 4">
    <name type="scientific">Thraustotheca clavata</name>
    <dbReference type="NCBI Taxonomy" id="74557"/>
    <lineage>
        <taxon>Eukaryota</taxon>
        <taxon>Sar</taxon>
        <taxon>Stramenopiles</taxon>
        <taxon>Oomycota</taxon>
        <taxon>Saprolegniomycetes</taxon>
        <taxon>Saprolegniales</taxon>
        <taxon>Achlyaceae</taxon>
        <taxon>Thraustotheca</taxon>
    </lineage>
</organism>
<feature type="domain" description="PH" evidence="2">
    <location>
        <begin position="4"/>
        <end position="101"/>
    </location>
</feature>
<name>A0A1V9ZMF3_9STRA</name>
<dbReference type="SUPFAM" id="SSF50729">
    <property type="entry name" value="PH domain-like"/>
    <property type="match status" value="1"/>
</dbReference>
<dbReference type="OrthoDB" id="73680at2759"/>
<dbReference type="InterPro" id="IPR011993">
    <property type="entry name" value="PH-like_dom_sf"/>
</dbReference>
<gene>
    <name evidence="3" type="ORF">THRCLA_06591</name>
</gene>
<dbReference type="Gene3D" id="2.30.29.30">
    <property type="entry name" value="Pleckstrin-homology domain (PH domain)/Phosphotyrosine-binding domain (PTB)"/>
    <property type="match status" value="1"/>
</dbReference>
<dbReference type="Pfam" id="PF00169">
    <property type="entry name" value="PH"/>
    <property type="match status" value="1"/>
</dbReference>
<evidence type="ECO:0000256" key="1">
    <source>
        <dbReference type="SAM" id="MobiDB-lite"/>
    </source>
</evidence>
<evidence type="ECO:0000259" key="2">
    <source>
        <dbReference type="PROSITE" id="PS50003"/>
    </source>
</evidence>
<dbReference type="InterPro" id="IPR001849">
    <property type="entry name" value="PH_domain"/>
</dbReference>